<dbReference type="InterPro" id="IPR036866">
    <property type="entry name" value="RibonucZ/Hydroxyglut_hydro"/>
</dbReference>
<dbReference type="GO" id="GO:0034472">
    <property type="term" value="P:snRNA 3'-end processing"/>
    <property type="evidence" value="ECO:0007669"/>
    <property type="project" value="TreeGrafter"/>
</dbReference>
<evidence type="ECO:0000256" key="1">
    <source>
        <dbReference type="ARBA" id="ARBA00004123"/>
    </source>
</evidence>
<dbReference type="SUPFAM" id="SSF56281">
    <property type="entry name" value="Metallo-hydrolase/oxidoreductase"/>
    <property type="match status" value="2"/>
</dbReference>
<accession>A0A183EKU7</accession>
<reference evidence="3" key="1">
    <citation type="submission" date="2016-06" db="UniProtKB">
        <authorList>
            <consortium name="WormBaseParasite"/>
        </authorList>
    </citation>
    <scope>IDENTIFICATION</scope>
</reference>
<dbReference type="WBParaSite" id="GPUH_0002161501-mRNA-1">
    <property type="protein sequence ID" value="GPUH_0002161501-mRNA-1"/>
    <property type="gene ID" value="GPUH_0002161501"/>
</dbReference>
<dbReference type="InterPro" id="IPR027074">
    <property type="entry name" value="Integrator_9su"/>
</dbReference>
<comment type="subcellular location">
    <subcellularLocation>
        <location evidence="1">Nucleus</location>
    </subcellularLocation>
</comment>
<protein>
    <submittedName>
        <fullName evidence="3">Beta-Casp domain-containing protein</fullName>
    </submittedName>
</protein>
<dbReference type="AlphaFoldDB" id="A0A183EKU7"/>
<organism evidence="3">
    <name type="scientific">Gongylonema pulchrum</name>
    <dbReference type="NCBI Taxonomy" id="637853"/>
    <lineage>
        <taxon>Eukaryota</taxon>
        <taxon>Metazoa</taxon>
        <taxon>Ecdysozoa</taxon>
        <taxon>Nematoda</taxon>
        <taxon>Chromadorea</taxon>
        <taxon>Rhabditida</taxon>
        <taxon>Spirurina</taxon>
        <taxon>Spiruromorpha</taxon>
        <taxon>Spiruroidea</taxon>
        <taxon>Gongylonematidae</taxon>
        <taxon>Gongylonema</taxon>
    </lineage>
</organism>
<proteinExistence type="predicted"/>
<name>A0A183EKU7_9BILA</name>
<dbReference type="PANTHER" id="PTHR46094">
    <property type="entry name" value="INTEGRATOR COMPLEX SUBUNIT 9"/>
    <property type="match status" value="1"/>
</dbReference>
<evidence type="ECO:0000313" key="3">
    <source>
        <dbReference type="WBParaSite" id="GPUH_0002161501-mRNA-1"/>
    </source>
</evidence>
<keyword evidence="2" id="KW-0539">Nucleus</keyword>
<dbReference type="GO" id="GO:0032039">
    <property type="term" value="C:integrator complex"/>
    <property type="evidence" value="ECO:0007669"/>
    <property type="project" value="InterPro"/>
</dbReference>
<dbReference type="Gene3D" id="3.40.50.10890">
    <property type="match status" value="2"/>
</dbReference>
<dbReference type="PANTHER" id="PTHR46094:SF1">
    <property type="entry name" value="INTEGRATOR COMPLEX SUBUNIT 9"/>
    <property type="match status" value="1"/>
</dbReference>
<evidence type="ECO:0000256" key="2">
    <source>
        <dbReference type="ARBA" id="ARBA00023242"/>
    </source>
</evidence>
<sequence>LAILQIGYLSATSSRNSHTKPVQWDQLRGVDALILTSVCRFPEHNPETSVCNAFAVIADTLKRNGSVLMPICPTGIVYDLLEVISAQLDQHDVSVDVPVYFISPVAESTLAYSNIYAEWLSEKKQNMVNIPEEPFKHGVHDVSVDVPVYFISPVAESTLAYSNIYAEWLSEKKQNMVNIPEEPFKHGVVGF</sequence>